<dbReference type="Gene3D" id="1.20.120.530">
    <property type="entry name" value="GntR ligand-binding domain-like"/>
    <property type="match status" value="1"/>
</dbReference>
<organism evidence="6 7">
    <name type="scientific">Roseinatronobacter monicus</name>
    <dbReference type="NCBI Taxonomy" id="393481"/>
    <lineage>
        <taxon>Bacteria</taxon>
        <taxon>Pseudomonadati</taxon>
        <taxon>Pseudomonadota</taxon>
        <taxon>Alphaproteobacteria</taxon>
        <taxon>Rhodobacterales</taxon>
        <taxon>Paracoccaceae</taxon>
        <taxon>Roseinatronobacter</taxon>
    </lineage>
</organism>
<evidence type="ECO:0000259" key="5">
    <source>
        <dbReference type="PROSITE" id="PS50949"/>
    </source>
</evidence>
<dbReference type="InterPro" id="IPR036390">
    <property type="entry name" value="WH_DNA-bd_sf"/>
</dbReference>
<feature type="domain" description="HTH gntR-type" evidence="5">
    <location>
        <begin position="41"/>
        <end position="108"/>
    </location>
</feature>
<dbReference type="SUPFAM" id="SSF48008">
    <property type="entry name" value="GntR ligand-binding domain-like"/>
    <property type="match status" value="1"/>
</dbReference>
<dbReference type="GO" id="GO:0003700">
    <property type="term" value="F:DNA-binding transcription factor activity"/>
    <property type="evidence" value="ECO:0007669"/>
    <property type="project" value="InterPro"/>
</dbReference>
<name>A0A543KHN3_9RHOB</name>
<dbReference type="InterPro" id="IPR036388">
    <property type="entry name" value="WH-like_DNA-bd_sf"/>
</dbReference>
<dbReference type="PRINTS" id="PR00035">
    <property type="entry name" value="HTHGNTR"/>
</dbReference>
<dbReference type="Pfam" id="PF00392">
    <property type="entry name" value="GntR"/>
    <property type="match status" value="1"/>
</dbReference>
<dbReference type="AlphaFoldDB" id="A0A543KHN3"/>
<protein>
    <submittedName>
        <fullName evidence="6">DNA-binding GntR family transcriptional regulator</fullName>
    </submittedName>
</protein>
<reference evidence="6 7" key="1">
    <citation type="submission" date="2019-06" db="EMBL/GenBank/DDBJ databases">
        <title>Genomic Encyclopedia of Archaeal and Bacterial Type Strains, Phase II (KMG-II): from individual species to whole genera.</title>
        <authorList>
            <person name="Goeker M."/>
        </authorList>
    </citation>
    <scope>NUCLEOTIDE SEQUENCE [LARGE SCALE GENOMIC DNA]</scope>
    <source>
        <strain evidence="6 7">DSM 18423</strain>
    </source>
</reference>
<dbReference type="InterPro" id="IPR008920">
    <property type="entry name" value="TF_FadR/GntR_C"/>
</dbReference>
<dbReference type="CDD" id="cd07377">
    <property type="entry name" value="WHTH_GntR"/>
    <property type="match status" value="1"/>
</dbReference>
<dbReference type="RefSeq" id="WP_142083382.1">
    <property type="nucleotide sequence ID" value="NZ_VFPT01000001.1"/>
</dbReference>
<keyword evidence="3" id="KW-0804">Transcription</keyword>
<keyword evidence="1" id="KW-0805">Transcription regulation</keyword>
<dbReference type="InterPro" id="IPR000524">
    <property type="entry name" value="Tscrpt_reg_HTH_GntR"/>
</dbReference>
<feature type="compositionally biased region" description="Polar residues" evidence="4">
    <location>
        <begin position="1"/>
        <end position="11"/>
    </location>
</feature>
<dbReference type="PROSITE" id="PS50949">
    <property type="entry name" value="HTH_GNTR"/>
    <property type="match status" value="1"/>
</dbReference>
<evidence type="ECO:0000256" key="2">
    <source>
        <dbReference type="ARBA" id="ARBA00023125"/>
    </source>
</evidence>
<dbReference type="Gene3D" id="1.10.10.10">
    <property type="entry name" value="Winged helix-like DNA-binding domain superfamily/Winged helix DNA-binding domain"/>
    <property type="match status" value="1"/>
</dbReference>
<proteinExistence type="predicted"/>
<gene>
    <name evidence="6" type="ORF">BD293_3256</name>
</gene>
<dbReference type="SUPFAM" id="SSF46785">
    <property type="entry name" value="Winged helix' DNA-binding domain"/>
    <property type="match status" value="1"/>
</dbReference>
<sequence length="286" mass="30657">MLGTGPSNGSAGSEGGQPTAAGADTPTGNATLSGFDLGEDETRQGRIHRKLRDLILTGGIAPGTRLRETELSARFGSSRAPLREAMRRLESEGLVRSDFWRGSRVAEYTATELYELYALRGLIEGYAAALLPAPLEGATLERMATHLDAMSAAARANDWLAVAQQDTGWHREIMLAAHRPLLLDAWDSANGPLQMTFGQVGGAFYGRDDIHDRHHAVLDALTKPAPQTEATIRQHYLETAERVLATVISGYPTETTPPEGPDAASSQAGQTEQSECNDPNPTGEKP</sequence>
<dbReference type="EMBL" id="VFPT01000001">
    <property type="protein sequence ID" value="TQM94574.1"/>
    <property type="molecule type" value="Genomic_DNA"/>
</dbReference>
<evidence type="ECO:0000313" key="7">
    <source>
        <dbReference type="Proteomes" id="UP000320582"/>
    </source>
</evidence>
<dbReference type="InterPro" id="IPR011711">
    <property type="entry name" value="GntR_C"/>
</dbReference>
<dbReference type="SMART" id="SM00345">
    <property type="entry name" value="HTH_GNTR"/>
    <property type="match status" value="1"/>
</dbReference>
<dbReference type="GO" id="GO:0003677">
    <property type="term" value="F:DNA binding"/>
    <property type="evidence" value="ECO:0007669"/>
    <property type="project" value="UniProtKB-KW"/>
</dbReference>
<feature type="region of interest" description="Disordered" evidence="4">
    <location>
        <begin position="1"/>
        <end position="39"/>
    </location>
</feature>
<evidence type="ECO:0000313" key="6">
    <source>
        <dbReference type="EMBL" id="TQM94574.1"/>
    </source>
</evidence>
<accession>A0A543KHN3</accession>
<evidence type="ECO:0000256" key="1">
    <source>
        <dbReference type="ARBA" id="ARBA00023015"/>
    </source>
</evidence>
<feature type="compositionally biased region" description="Polar residues" evidence="4">
    <location>
        <begin position="264"/>
        <end position="280"/>
    </location>
</feature>
<comment type="caution">
    <text evidence="6">The sequence shown here is derived from an EMBL/GenBank/DDBJ whole genome shotgun (WGS) entry which is preliminary data.</text>
</comment>
<keyword evidence="2 6" id="KW-0238">DNA-binding</keyword>
<evidence type="ECO:0000256" key="3">
    <source>
        <dbReference type="ARBA" id="ARBA00023163"/>
    </source>
</evidence>
<dbReference type="SMART" id="SM00895">
    <property type="entry name" value="FCD"/>
    <property type="match status" value="1"/>
</dbReference>
<keyword evidence="7" id="KW-1185">Reference proteome</keyword>
<feature type="region of interest" description="Disordered" evidence="4">
    <location>
        <begin position="250"/>
        <end position="286"/>
    </location>
</feature>
<dbReference type="PANTHER" id="PTHR43537:SF24">
    <property type="entry name" value="GLUCONATE OPERON TRANSCRIPTIONAL REPRESSOR"/>
    <property type="match status" value="1"/>
</dbReference>
<dbReference type="Proteomes" id="UP000320582">
    <property type="component" value="Unassembled WGS sequence"/>
</dbReference>
<dbReference type="OrthoDB" id="9788098at2"/>
<evidence type="ECO:0000256" key="4">
    <source>
        <dbReference type="SAM" id="MobiDB-lite"/>
    </source>
</evidence>
<dbReference type="Pfam" id="PF07729">
    <property type="entry name" value="FCD"/>
    <property type="match status" value="1"/>
</dbReference>
<dbReference type="PANTHER" id="PTHR43537">
    <property type="entry name" value="TRANSCRIPTIONAL REGULATOR, GNTR FAMILY"/>
    <property type="match status" value="1"/>
</dbReference>